<dbReference type="RefSeq" id="WP_013230435.1">
    <property type="nucleotide sequence ID" value="NC_014318.1"/>
</dbReference>
<evidence type="ECO:0008006" key="3">
    <source>
        <dbReference type="Google" id="ProtNLM"/>
    </source>
</evidence>
<gene>
    <name evidence="1" type="ordered locus">AMED_8713</name>
</gene>
<dbReference type="OrthoDB" id="3535759at2"/>
<proteinExistence type="predicted"/>
<reference evidence="1 2" key="1">
    <citation type="journal article" date="2010" name="Cell Res.">
        <title>Complete genome sequence of the rifamycin SV-producing Amycolatopsis mediterranei U32 revealed its genetic characteristics in phylogeny and metabolism.</title>
        <authorList>
            <person name="Zhao W."/>
            <person name="Zhong Y."/>
            <person name="Yuan H."/>
            <person name="Wang J."/>
            <person name="Zheng H."/>
            <person name="Wang Y."/>
            <person name="Cen X."/>
            <person name="Xu F."/>
            <person name="Bai J."/>
            <person name="Han X."/>
            <person name="Lu G."/>
            <person name="Zhu Y."/>
            <person name="Shao Z."/>
            <person name="Yan H."/>
            <person name="Li C."/>
            <person name="Peng N."/>
            <person name="Zhang Z."/>
            <person name="Zhang Y."/>
            <person name="Lin W."/>
            <person name="Fan Y."/>
            <person name="Qin Z."/>
            <person name="Hu Y."/>
            <person name="Zhu B."/>
            <person name="Wang S."/>
            <person name="Ding X."/>
            <person name="Zhao G.P."/>
        </authorList>
    </citation>
    <scope>NUCLEOTIDE SEQUENCE [LARGE SCALE GENOMIC DNA]</scope>
    <source>
        <strain evidence="2">U-32</strain>
    </source>
</reference>
<dbReference type="EMBL" id="CP002000">
    <property type="protein sequence ID" value="ADJ50408.1"/>
    <property type="molecule type" value="Genomic_DNA"/>
</dbReference>
<accession>A0A0H3DJR8</accession>
<organism evidence="1 2">
    <name type="scientific">Amycolatopsis mediterranei (strain U-32)</name>
    <dbReference type="NCBI Taxonomy" id="749927"/>
    <lineage>
        <taxon>Bacteria</taxon>
        <taxon>Bacillati</taxon>
        <taxon>Actinomycetota</taxon>
        <taxon>Actinomycetes</taxon>
        <taxon>Pseudonocardiales</taxon>
        <taxon>Pseudonocardiaceae</taxon>
        <taxon>Amycolatopsis</taxon>
    </lineage>
</organism>
<dbReference type="HOGENOM" id="CLU_1923158_0_0_11"/>
<dbReference type="Proteomes" id="UP000000328">
    <property type="component" value="Chromosome"/>
</dbReference>
<evidence type="ECO:0000313" key="1">
    <source>
        <dbReference type="EMBL" id="ADJ50408.1"/>
    </source>
</evidence>
<dbReference type="AlphaFoldDB" id="A0A0H3DJR8"/>
<evidence type="ECO:0000313" key="2">
    <source>
        <dbReference type="Proteomes" id="UP000000328"/>
    </source>
</evidence>
<dbReference type="GeneID" id="92876317"/>
<dbReference type="eggNOG" id="ENOG5033WCA">
    <property type="taxonomic scope" value="Bacteria"/>
</dbReference>
<sequence length="131" mass="15485">MAQTPPPWIWDALEDDVRARSWQELADWVDWLGEAYSPWVHLPPCWPAHEGLKTELSMFWYWHRWLSTAAVNPIDGVRWHNELRRSAQAWRELATCQHEPPVAHHHQIVAAQRARRDQFLADAQRPEQGEP</sequence>
<dbReference type="PATRIC" id="fig|749927.5.peg.9045"/>
<dbReference type="KEGG" id="amd:AMED_8713"/>
<protein>
    <recommendedName>
        <fullName evidence="3">DUF4913 domain-containing protein</fullName>
    </recommendedName>
</protein>
<name>A0A0H3DJR8_AMYMU</name>